<reference evidence="2" key="1">
    <citation type="journal article" date="2020" name="Stud. Mycol.">
        <title>101 Dothideomycetes genomes: a test case for predicting lifestyles and emergence of pathogens.</title>
        <authorList>
            <person name="Haridas S."/>
            <person name="Albert R."/>
            <person name="Binder M."/>
            <person name="Bloem J."/>
            <person name="Labutti K."/>
            <person name="Salamov A."/>
            <person name="Andreopoulos B."/>
            <person name="Baker S."/>
            <person name="Barry K."/>
            <person name="Bills G."/>
            <person name="Bluhm B."/>
            <person name="Cannon C."/>
            <person name="Castanera R."/>
            <person name="Culley D."/>
            <person name="Daum C."/>
            <person name="Ezra D."/>
            <person name="Gonzalez J."/>
            <person name="Henrissat B."/>
            <person name="Kuo A."/>
            <person name="Liang C."/>
            <person name="Lipzen A."/>
            <person name="Lutzoni F."/>
            <person name="Magnuson J."/>
            <person name="Mondo S."/>
            <person name="Nolan M."/>
            <person name="Ohm R."/>
            <person name="Pangilinan J."/>
            <person name="Park H.-J."/>
            <person name="Ramirez L."/>
            <person name="Alfaro M."/>
            <person name="Sun H."/>
            <person name="Tritt A."/>
            <person name="Yoshinaga Y."/>
            <person name="Zwiers L.-H."/>
            <person name="Turgeon B."/>
            <person name="Goodwin S."/>
            <person name="Spatafora J."/>
            <person name="Crous P."/>
            <person name="Grigoriev I."/>
        </authorList>
    </citation>
    <scope>NUCLEOTIDE SEQUENCE</scope>
    <source>
        <strain evidence="2">HMLAC05119</strain>
    </source>
</reference>
<gene>
    <name evidence="2" type="ORF">BDU57DRAFT_522116</name>
</gene>
<name>A0A6A5QD71_AMPQU</name>
<evidence type="ECO:0000313" key="3">
    <source>
        <dbReference type="Proteomes" id="UP000800096"/>
    </source>
</evidence>
<dbReference type="InterPro" id="IPR036410">
    <property type="entry name" value="HSP_DnaJ_Cys-rich_dom_sf"/>
</dbReference>
<dbReference type="AlphaFoldDB" id="A0A6A5QD71"/>
<dbReference type="EMBL" id="ML979139">
    <property type="protein sequence ID" value="KAF1913293.1"/>
    <property type="molecule type" value="Genomic_DNA"/>
</dbReference>
<accession>A0A6A5QD71</accession>
<feature type="region of interest" description="Disordered" evidence="1">
    <location>
        <begin position="100"/>
        <end position="121"/>
    </location>
</feature>
<dbReference type="Proteomes" id="UP000800096">
    <property type="component" value="Unassembled WGS sequence"/>
</dbReference>
<dbReference type="SUPFAM" id="SSF57938">
    <property type="entry name" value="DnaJ/Hsp40 cysteine-rich domain"/>
    <property type="match status" value="1"/>
</dbReference>
<proteinExistence type="predicted"/>
<keyword evidence="3" id="KW-1185">Reference proteome</keyword>
<sequence length="121" mass="13594">MARCNSHAEVAGYTRVCDFCESTGRIRGRRVVVCERCRKGGILIPEWLVFAEDHSWRTFDVMMPNELHQTYTVPAPCRLSSMWTPTCSISMISGAIVASSHGSRTSDDGARGRRHSYLENL</sequence>
<evidence type="ECO:0000313" key="2">
    <source>
        <dbReference type="EMBL" id="KAF1913293.1"/>
    </source>
</evidence>
<evidence type="ECO:0000256" key="1">
    <source>
        <dbReference type="SAM" id="MobiDB-lite"/>
    </source>
</evidence>
<organism evidence="2 3">
    <name type="scientific">Ampelomyces quisqualis</name>
    <name type="common">Powdery mildew agent</name>
    <dbReference type="NCBI Taxonomy" id="50730"/>
    <lineage>
        <taxon>Eukaryota</taxon>
        <taxon>Fungi</taxon>
        <taxon>Dikarya</taxon>
        <taxon>Ascomycota</taxon>
        <taxon>Pezizomycotina</taxon>
        <taxon>Dothideomycetes</taxon>
        <taxon>Pleosporomycetidae</taxon>
        <taxon>Pleosporales</taxon>
        <taxon>Pleosporineae</taxon>
        <taxon>Phaeosphaeriaceae</taxon>
        <taxon>Ampelomyces</taxon>
    </lineage>
</organism>
<protein>
    <submittedName>
        <fullName evidence="2">Uncharacterized protein</fullName>
    </submittedName>
</protein>